<keyword evidence="3 7" id="KW-0507">mRNA processing</keyword>
<evidence type="ECO:0000256" key="5">
    <source>
        <dbReference type="ARBA" id="ARBA00023187"/>
    </source>
</evidence>
<reference evidence="9 10" key="1">
    <citation type="submission" date="2023-10" db="EMBL/GenBank/DDBJ databases">
        <title>Draft Genome Sequence of Candida saopaulonensis from a very Premature Infant with Sepsis.</title>
        <authorList>
            <person name="Ning Y."/>
            <person name="Dai R."/>
            <person name="Xiao M."/>
            <person name="Xu Y."/>
            <person name="Yan Q."/>
            <person name="Zhang L."/>
        </authorList>
    </citation>
    <scope>NUCLEOTIDE SEQUENCE [LARGE SCALE GENOMIC DNA]</scope>
    <source>
        <strain evidence="9 10">19XY460</strain>
    </source>
</reference>
<dbReference type="PANTHER" id="PTHR23142">
    <property type="entry name" value="PRE-MRNA-SPLICING FACTOR 38A-RELATED"/>
    <property type="match status" value="1"/>
</dbReference>
<name>A0AAX4H7V4_9ASCO</name>
<evidence type="ECO:0000313" key="10">
    <source>
        <dbReference type="Proteomes" id="UP001338582"/>
    </source>
</evidence>
<sequence>MDKRNVSNKASLVEPIIRHRVQDSLFYKQYLHLTNEQTILSVIAEHVHFIGGTDSNNRPSPFLCSLVRLLEIEPSKEILELYLTQNGYNEFKYLTAMTLLYCRMVTGSTFFSFFDRYITDYRKLRFQDKSFRLVDGVPIHYSIKCMDEWVDDLVEQERIVDIKIPYLAPRLFYVERGEVSERVYGVADEDSNPPENESAASSEYESDSD</sequence>
<dbReference type="Pfam" id="PF03371">
    <property type="entry name" value="PRP38"/>
    <property type="match status" value="1"/>
</dbReference>
<keyword evidence="5 7" id="KW-0508">mRNA splicing</keyword>
<evidence type="ECO:0000256" key="3">
    <source>
        <dbReference type="ARBA" id="ARBA00022664"/>
    </source>
</evidence>
<evidence type="ECO:0000256" key="4">
    <source>
        <dbReference type="ARBA" id="ARBA00022728"/>
    </source>
</evidence>
<gene>
    <name evidence="9" type="ORF">PUMCH_001837</name>
</gene>
<evidence type="ECO:0000256" key="2">
    <source>
        <dbReference type="ARBA" id="ARBA00006164"/>
    </source>
</evidence>
<evidence type="ECO:0000313" key="9">
    <source>
        <dbReference type="EMBL" id="WPK24558.1"/>
    </source>
</evidence>
<keyword evidence="6 7" id="KW-0539">Nucleus</keyword>
<feature type="region of interest" description="Disordered" evidence="8">
    <location>
        <begin position="184"/>
        <end position="209"/>
    </location>
</feature>
<dbReference type="EMBL" id="CP138895">
    <property type="protein sequence ID" value="WPK24558.1"/>
    <property type="molecule type" value="Genomic_DNA"/>
</dbReference>
<evidence type="ECO:0000256" key="6">
    <source>
        <dbReference type="ARBA" id="ARBA00023242"/>
    </source>
</evidence>
<keyword evidence="10" id="KW-1185">Reference proteome</keyword>
<accession>A0AAX4H7V4</accession>
<proteinExistence type="inferred from homology"/>
<feature type="compositionally biased region" description="Low complexity" evidence="8">
    <location>
        <begin position="193"/>
        <end position="203"/>
    </location>
</feature>
<dbReference type="GO" id="GO:0005681">
    <property type="term" value="C:spliceosomal complex"/>
    <property type="evidence" value="ECO:0007669"/>
    <property type="project" value="UniProtKB-KW"/>
</dbReference>
<evidence type="ECO:0000256" key="8">
    <source>
        <dbReference type="SAM" id="MobiDB-lite"/>
    </source>
</evidence>
<comment type="function">
    <text evidence="7">Required for pre-mRNA splicing.</text>
</comment>
<dbReference type="KEGG" id="asau:88172902"/>
<evidence type="ECO:0000256" key="7">
    <source>
        <dbReference type="RuleBase" id="RU367025"/>
    </source>
</evidence>
<dbReference type="GeneID" id="88172902"/>
<keyword evidence="4 7" id="KW-0747">Spliceosome</keyword>
<dbReference type="GO" id="GO:0000398">
    <property type="term" value="P:mRNA splicing, via spliceosome"/>
    <property type="evidence" value="ECO:0007669"/>
    <property type="project" value="UniProtKB-UniRule"/>
</dbReference>
<dbReference type="AlphaFoldDB" id="A0AAX4H7V4"/>
<dbReference type="InterPro" id="IPR005037">
    <property type="entry name" value="PRP38"/>
</dbReference>
<protein>
    <recommendedName>
        <fullName evidence="7">Pre-mRNA-splicing factor 38</fullName>
    </recommendedName>
</protein>
<dbReference type="Proteomes" id="UP001338582">
    <property type="component" value="Chromosome 2"/>
</dbReference>
<dbReference type="RefSeq" id="XP_062876941.1">
    <property type="nucleotide sequence ID" value="XM_063020871.1"/>
</dbReference>
<comment type="subcellular location">
    <subcellularLocation>
        <location evidence="1 7">Nucleus</location>
    </subcellularLocation>
</comment>
<comment type="similarity">
    <text evidence="2 7">Belongs to the PRP38 family.</text>
</comment>
<organism evidence="9 10">
    <name type="scientific">Australozyma saopauloensis</name>
    <dbReference type="NCBI Taxonomy" id="291208"/>
    <lineage>
        <taxon>Eukaryota</taxon>
        <taxon>Fungi</taxon>
        <taxon>Dikarya</taxon>
        <taxon>Ascomycota</taxon>
        <taxon>Saccharomycotina</taxon>
        <taxon>Pichiomycetes</taxon>
        <taxon>Metschnikowiaceae</taxon>
        <taxon>Australozyma</taxon>
    </lineage>
</organism>
<evidence type="ECO:0000256" key="1">
    <source>
        <dbReference type="ARBA" id="ARBA00004123"/>
    </source>
</evidence>